<evidence type="ECO:0000313" key="2">
    <source>
        <dbReference type="Proteomes" id="UP000178449"/>
    </source>
</evidence>
<proteinExistence type="predicted"/>
<dbReference type="Proteomes" id="UP000178449">
    <property type="component" value="Unassembled WGS sequence"/>
</dbReference>
<organism evidence="1 2">
    <name type="scientific">Candidatus Lambdaproteobacteria bacterium RIFOXYD2_FULL_50_16</name>
    <dbReference type="NCBI Taxonomy" id="1817772"/>
    <lineage>
        <taxon>Bacteria</taxon>
        <taxon>Pseudomonadati</taxon>
        <taxon>Pseudomonadota</taxon>
        <taxon>Candidatus Lambdaproteobacteria</taxon>
    </lineage>
</organism>
<gene>
    <name evidence="1" type="ORF">A2527_10120</name>
</gene>
<sequence>MLWTTPNPGCARLKTRLYLKKAARGVLTKGSTIVSNSLFGQEVFCSKPNHGINNSEVLVGGGLGDLKSLPDVGPKGLGVLFPQDLVLVPVPVDPAELWVDFDLGTGSEVVDPR</sequence>
<dbReference type="AlphaFoldDB" id="A0A1F6G9Y9"/>
<dbReference type="EMBL" id="MFNE01000031">
    <property type="protein sequence ID" value="OGG94918.1"/>
    <property type="molecule type" value="Genomic_DNA"/>
</dbReference>
<evidence type="ECO:0000313" key="1">
    <source>
        <dbReference type="EMBL" id="OGG94918.1"/>
    </source>
</evidence>
<accession>A0A1F6G9Y9</accession>
<name>A0A1F6G9Y9_9PROT</name>
<comment type="caution">
    <text evidence="1">The sequence shown here is derived from an EMBL/GenBank/DDBJ whole genome shotgun (WGS) entry which is preliminary data.</text>
</comment>
<reference evidence="1 2" key="1">
    <citation type="journal article" date="2016" name="Nat. Commun.">
        <title>Thousands of microbial genomes shed light on interconnected biogeochemical processes in an aquifer system.</title>
        <authorList>
            <person name="Anantharaman K."/>
            <person name="Brown C.T."/>
            <person name="Hug L.A."/>
            <person name="Sharon I."/>
            <person name="Castelle C.J."/>
            <person name="Probst A.J."/>
            <person name="Thomas B.C."/>
            <person name="Singh A."/>
            <person name="Wilkins M.J."/>
            <person name="Karaoz U."/>
            <person name="Brodie E.L."/>
            <person name="Williams K.H."/>
            <person name="Hubbard S.S."/>
            <person name="Banfield J.F."/>
        </authorList>
    </citation>
    <scope>NUCLEOTIDE SEQUENCE [LARGE SCALE GENOMIC DNA]</scope>
</reference>
<protein>
    <submittedName>
        <fullName evidence="1">Uncharacterized protein</fullName>
    </submittedName>
</protein>